<organism evidence="2 3">
    <name type="scientific">Tanacetum coccineum</name>
    <dbReference type="NCBI Taxonomy" id="301880"/>
    <lineage>
        <taxon>Eukaryota</taxon>
        <taxon>Viridiplantae</taxon>
        <taxon>Streptophyta</taxon>
        <taxon>Embryophyta</taxon>
        <taxon>Tracheophyta</taxon>
        <taxon>Spermatophyta</taxon>
        <taxon>Magnoliopsida</taxon>
        <taxon>eudicotyledons</taxon>
        <taxon>Gunneridae</taxon>
        <taxon>Pentapetalae</taxon>
        <taxon>asterids</taxon>
        <taxon>campanulids</taxon>
        <taxon>Asterales</taxon>
        <taxon>Asteraceae</taxon>
        <taxon>Asteroideae</taxon>
        <taxon>Anthemideae</taxon>
        <taxon>Anthemidinae</taxon>
        <taxon>Tanacetum</taxon>
    </lineage>
</organism>
<protein>
    <submittedName>
        <fullName evidence="2">Reverse transcriptase</fullName>
    </submittedName>
</protein>
<sequence>MANGKGTSQRGGQPSYGRHTKFEFPKFNGEDVYGWLYRVHQFFLIDKIQDDTQKLMLISMHMFGNTLNWHKQFMKRNGDNVTWQMYVKGIKERFDHINKDHMVELKNLNQVGLVQASQDLFEALLNKVDQPEAYAISLFIGGLKEEIGLAMRMFKPNKLVDVYCLAKMQEATLAISKNRYSPSYKCSGKMYCLEVIGCDEIMKDEDCVISKQEPIHVTEVEEDTMPQVSLNAMNGEITPFVDYYLFINLITMDPNSSIGRICLGEDNRVSLNDGMESHGDWETLELQDTTCSQEKKETKSFTFYRMGIEEMSKRARGKNGDKVVKKELIVALKGEIYFVKFIINPEEDVGHMNHESIISTC</sequence>
<dbReference type="EMBL" id="BQNB010012994">
    <property type="protein sequence ID" value="GJT10529.1"/>
    <property type="molecule type" value="Genomic_DNA"/>
</dbReference>
<evidence type="ECO:0000259" key="1">
    <source>
        <dbReference type="Pfam" id="PF19259"/>
    </source>
</evidence>
<dbReference type="Pfam" id="PF19259">
    <property type="entry name" value="Ty3_capsid"/>
    <property type="match status" value="1"/>
</dbReference>
<keyword evidence="2" id="KW-0548">Nucleotidyltransferase</keyword>
<accession>A0ABQ5BAU7</accession>
<reference evidence="2" key="1">
    <citation type="journal article" date="2022" name="Int. J. Mol. Sci.">
        <title>Draft Genome of Tanacetum Coccineum: Genomic Comparison of Closely Related Tanacetum-Family Plants.</title>
        <authorList>
            <person name="Yamashiro T."/>
            <person name="Shiraishi A."/>
            <person name="Nakayama K."/>
            <person name="Satake H."/>
        </authorList>
    </citation>
    <scope>NUCLEOTIDE SEQUENCE</scope>
</reference>
<evidence type="ECO:0000313" key="3">
    <source>
        <dbReference type="Proteomes" id="UP001151760"/>
    </source>
</evidence>
<dbReference type="Proteomes" id="UP001151760">
    <property type="component" value="Unassembled WGS sequence"/>
</dbReference>
<keyword evidence="2" id="KW-0808">Transferase</keyword>
<proteinExistence type="predicted"/>
<reference evidence="2" key="2">
    <citation type="submission" date="2022-01" db="EMBL/GenBank/DDBJ databases">
        <authorList>
            <person name="Yamashiro T."/>
            <person name="Shiraishi A."/>
            <person name="Satake H."/>
            <person name="Nakayama K."/>
        </authorList>
    </citation>
    <scope>NUCLEOTIDE SEQUENCE</scope>
</reference>
<evidence type="ECO:0000313" key="2">
    <source>
        <dbReference type="EMBL" id="GJT10529.1"/>
    </source>
</evidence>
<dbReference type="GO" id="GO:0003964">
    <property type="term" value="F:RNA-directed DNA polymerase activity"/>
    <property type="evidence" value="ECO:0007669"/>
    <property type="project" value="UniProtKB-KW"/>
</dbReference>
<comment type="caution">
    <text evidence="2">The sequence shown here is derived from an EMBL/GenBank/DDBJ whole genome shotgun (WGS) entry which is preliminary data.</text>
</comment>
<feature type="domain" description="Ty3 transposon capsid-like protein" evidence="1">
    <location>
        <begin position="45"/>
        <end position="169"/>
    </location>
</feature>
<dbReference type="InterPro" id="IPR045358">
    <property type="entry name" value="Ty3_capsid"/>
</dbReference>
<keyword evidence="2" id="KW-0695">RNA-directed DNA polymerase</keyword>
<name>A0ABQ5BAU7_9ASTR</name>
<gene>
    <name evidence="2" type="ORF">Tco_0857571</name>
</gene>
<keyword evidence="3" id="KW-1185">Reference proteome</keyword>